<comment type="caution">
    <text evidence="1">The sequence shown here is derived from an EMBL/GenBank/DDBJ whole genome shotgun (WGS) entry which is preliminary data.</text>
</comment>
<evidence type="ECO:0000313" key="2">
    <source>
        <dbReference type="Proteomes" id="UP001241377"/>
    </source>
</evidence>
<name>A0ACC2VNW6_9TREE</name>
<keyword evidence="2" id="KW-1185">Reference proteome</keyword>
<sequence length="181" mass="20054">MSMGRESIAAFRKRVMFKPSQDPDNSSPSFYEPSSPPFQSDARMAYCAAVSNDITKLAKYPYSRHSAPYTRPELPLGKSGREDVTDAAGMPVTVETTLAMNEHETTNSNPVAGLRTECTEPQPGIHAPAKVSSEQPRYPSLGLKALDPHWNVTMDTREFIERCLGEIYTQKYEVKGTPVPL</sequence>
<gene>
    <name evidence="1" type="ORF">QFC19_005514</name>
</gene>
<accession>A0ACC2VNW6</accession>
<proteinExistence type="predicted"/>
<reference evidence="1" key="1">
    <citation type="submission" date="2023-04" db="EMBL/GenBank/DDBJ databases">
        <title>Draft Genome sequencing of Naganishia species isolated from polar environments using Oxford Nanopore Technology.</title>
        <authorList>
            <person name="Leo P."/>
            <person name="Venkateswaran K."/>
        </authorList>
    </citation>
    <scope>NUCLEOTIDE SEQUENCE</scope>
    <source>
        <strain evidence="1">MNA-CCFEE 5261</strain>
    </source>
</reference>
<protein>
    <submittedName>
        <fullName evidence="1">Uncharacterized protein</fullName>
    </submittedName>
</protein>
<dbReference type="EMBL" id="JASBWR010000062">
    <property type="protein sequence ID" value="KAJ9100775.1"/>
    <property type="molecule type" value="Genomic_DNA"/>
</dbReference>
<evidence type="ECO:0000313" key="1">
    <source>
        <dbReference type="EMBL" id="KAJ9100775.1"/>
    </source>
</evidence>
<dbReference type="Proteomes" id="UP001241377">
    <property type="component" value="Unassembled WGS sequence"/>
</dbReference>
<organism evidence="1 2">
    <name type="scientific">Naganishia cerealis</name>
    <dbReference type="NCBI Taxonomy" id="610337"/>
    <lineage>
        <taxon>Eukaryota</taxon>
        <taxon>Fungi</taxon>
        <taxon>Dikarya</taxon>
        <taxon>Basidiomycota</taxon>
        <taxon>Agaricomycotina</taxon>
        <taxon>Tremellomycetes</taxon>
        <taxon>Filobasidiales</taxon>
        <taxon>Filobasidiaceae</taxon>
        <taxon>Naganishia</taxon>
    </lineage>
</organism>